<dbReference type="Proteomes" id="UP000810292">
    <property type="component" value="Unassembled WGS sequence"/>
</dbReference>
<dbReference type="AlphaFoldDB" id="A0A9D9IDS4"/>
<evidence type="ECO:0000313" key="2">
    <source>
        <dbReference type="EMBL" id="MBO8469854.1"/>
    </source>
</evidence>
<reference evidence="2" key="1">
    <citation type="submission" date="2020-10" db="EMBL/GenBank/DDBJ databases">
        <authorList>
            <person name="Gilroy R."/>
        </authorList>
    </citation>
    <scope>NUCLEOTIDE SEQUENCE</scope>
    <source>
        <strain evidence="2">14700</strain>
    </source>
</reference>
<evidence type="ECO:0000313" key="3">
    <source>
        <dbReference type="Proteomes" id="UP000810292"/>
    </source>
</evidence>
<comment type="caution">
    <text evidence="2">The sequence shown here is derived from an EMBL/GenBank/DDBJ whole genome shotgun (WGS) entry which is preliminary data.</text>
</comment>
<dbReference type="EMBL" id="JADIMF010000145">
    <property type="protein sequence ID" value="MBO8469854.1"/>
    <property type="molecule type" value="Genomic_DNA"/>
</dbReference>
<feature type="region of interest" description="Disordered" evidence="1">
    <location>
        <begin position="218"/>
        <end position="242"/>
    </location>
</feature>
<accession>A0A9D9IDS4</accession>
<sequence>MRRYSIDTHPNKDLIIRDIAAGYSDEAVAERYGIANRQQVQRYRTRVLPEVMKLTAYRDADSLLAAITQNLVRVDKLLSGLEKWAEDPNNPEEFAMDPRADEIDVIYTVTTINAKGKLLRSRVKRNLQDVIDECFNAEEKFSMRLQTRKADQRVILLKAMETMGKYLQLLIDARKALSSESADNEYMSNIGELLQIIQTALRPYPEAMKALIEAIEANTEEQDGSSEPVRTAGAIEGVLEDS</sequence>
<protein>
    <submittedName>
        <fullName evidence="2">Uncharacterized protein</fullName>
    </submittedName>
</protein>
<organism evidence="2 3">
    <name type="scientific">Candidatus Ornithospirochaeta stercoravium</name>
    <dbReference type="NCBI Taxonomy" id="2840897"/>
    <lineage>
        <taxon>Bacteria</taxon>
        <taxon>Pseudomonadati</taxon>
        <taxon>Spirochaetota</taxon>
        <taxon>Spirochaetia</taxon>
        <taxon>Spirochaetales</taxon>
        <taxon>Spirochaetaceae</taxon>
        <taxon>Spirochaetaceae incertae sedis</taxon>
        <taxon>Candidatus Ornithospirochaeta</taxon>
    </lineage>
</organism>
<evidence type="ECO:0000256" key="1">
    <source>
        <dbReference type="SAM" id="MobiDB-lite"/>
    </source>
</evidence>
<reference evidence="2" key="2">
    <citation type="journal article" date="2021" name="PeerJ">
        <title>Extensive microbial diversity within the chicken gut microbiome revealed by metagenomics and culture.</title>
        <authorList>
            <person name="Gilroy R."/>
            <person name="Ravi A."/>
            <person name="Getino M."/>
            <person name="Pursley I."/>
            <person name="Horton D.L."/>
            <person name="Alikhan N.F."/>
            <person name="Baker D."/>
            <person name="Gharbi K."/>
            <person name="Hall N."/>
            <person name="Watson M."/>
            <person name="Adriaenssens E.M."/>
            <person name="Foster-Nyarko E."/>
            <person name="Jarju S."/>
            <person name="Secka A."/>
            <person name="Antonio M."/>
            <person name="Oren A."/>
            <person name="Chaudhuri R.R."/>
            <person name="La Ragione R."/>
            <person name="Hildebrand F."/>
            <person name="Pallen M.J."/>
        </authorList>
    </citation>
    <scope>NUCLEOTIDE SEQUENCE</scope>
    <source>
        <strain evidence="2">14700</strain>
    </source>
</reference>
<name>A0A9D9IDS4_9SPIO</name>
<gene>
    <name evidence="2" type="ORF">IAA72_08735</name>
</gene>
<proteinExistence type="predicted"/>